<protein>
    <recommendedName>
        <fullName evidence="2">Integrase catalytic domain-containing protein</fullName>
    </recommendedName>
</protein>
<evidence type="ECO:0000313" key="3">
    <source>
        <dbReference type="EMBL" id="MTW02711.1"/>
    </source>
</evidence>
<dbReference type="Pfam" id="PF12835">
    <property type="entry name" value="Integrase_1"/>
    <property type="match status" value="1"/>
</dbReference>
<proteinExistence type="predicted"/>
<keyword evidence="1" id="KW-0233">DNA recombination</keyword>
<dbReference type="Proteomes" id="UP000484015">
    <property type="component" value="Unassembled WGS sequence"/>
</dbReference>
<evidence type="ECO:0000313" key="4">
    <source>
        <dbReference type="Proteomes" id="UP000484015"/>
    </source>
</evidence>
<keyword evidence="4" id="KW-1185">Reference proteome</keyword>
<dbReference type="Gene3D" id="1.10.443.10">
    <property type="entry name" value="Intergrase catalytic core"/>
    <property type="match status" value="1"/>
</dbReference>
<dbReference type="OrthoDB" id="5394387at2"/>
<dbReference type="InterPro" id="IPR011010">
    <property type="entry name" value="DNA_brk_join_enz"/>
</dbReference>
<dbReference type="InterPro" id="IPR013762">
    <property type="entry name" value="Integrase-like_cat_sf"/>
</dbReference>
<dbReference type="EMBL" id="WNLA01000006">
    <property type="protein sequence ID" value="MTW02711.1"/>
    <property type="molecule type" value="Genomic_DNA"/>
</dbReference>
<name>A0A6L6Q010_9BURK</name>
<comment type="caution">
    <text evidence="3">The sequence shown here is derived from an EMBL/GenBank/DDBJ whole genome shotgun (WGS) entry which is preliminary data.</text>
</comment>
<dbReference type="InterPro" id="IPR024456">
    <property type="entry name" value="Integrase_catalytic_putative"/>
</dbReference>
<accession>A0A6L6Q010</accession>
<reference evidence="3 4" key="1">
    <citation type="submission" date="2019-11" db="EMBL/GenBank/DDBJ databases">
        <title>Type strains purchased from KCTC, JCM and DSMZ.</title>
        <authorList>
            <person name="Lu H."/>
        </authorList>
    </citation>
    <scope>NUCLEOTIDE SEQUENCE [LARGE SCALE GENOMIC DNA]</scope>
    <source>
        <strain evidence="3 4">KCTC 42409</strain>
    </source>
</reference>
<dbReference type="GO" id="GO:0003677">
    <property type="term" value="F:DNA binding"/>
    <property type="evidence" value="ECO:0007669"/>
    <property type="project" value="InterPro"/>
</dbReference>
<sequence length="484" mass="53553">MKRPGGRAEDNRVSWGHVSGGYCRRVMPLPRSRRGTVHPGGGARCWRRNSLPVCILIFTTPGLTANPLSSVARLPEPASFKFIPALALRGRHGRIGGQVMRGACQAVAALGTRASGDRRMRMALAVARLRAVQATQEAHMGNEVDWKSQLAEIIGQHNEMHAVRNKVISHRTRDARSQALFRMFRQLRDLGYHVAPQNIGERHVAALMQCWTAQQLLGGQAREKPFSAAYIQQQLSILRVFAGWIGKPGLVQGAAAYVDDPALVTRLYAAQRDNTWDGHGITAEDLVRRVEAMDRHVGLQLRLMMAFGMRRKEAIMFRPHVAQVPAYALPDGHPSARRFVSFLRIVRGTKGGRLRYTAVRNDVQRQTLDDAQQLTKGHFGHVGRPGLSLRQSLDLFSNVVRNAGISRAGLGVTAHGLRHEFATDLYFEIAHVRAPVRGGDPEVDPVVRLDAYRQVAEQLGHHRPTISRAYLGQAGRATGGNYEA</sequence>
<feature type="domain" description="Integrase catalytic" evidence="2">
    <location>
        <begin position="286"/>
        <end position="424"/>
    </location>
</feature>
<evidence type="ECO:0000259" key="2">
    <source>
        <dbReference type="Pfam" id="PF12835"/>
    </source>
</evidence>
<dbReference type="AlphaFoldDB" id="A0A6L6Q010"/>
<dbReference type="GO" id="GO:0015074">
    <property type="term" value="P:DNA integration"/>
    <property type="evidence" value="ECO:0007669"/>
    <property type="project" value="InterPro"/>
</dbReference>
<dbReference type="GO" id="GO:0006310">
    <property type="term" value="P:DNA recombination"/>
    <property type="evidence" value="ECO:0007669"/>
    <property type="project" value="UniProtKB-KW"/>
</dbReference>
<dbReference type="SUPFAM" id="SSF56349">
    <property type="entry name" value="DNA breaking-rejoining enzymes"/>
    <property type="match status" value="1"/>
</dbReference>
<gene>
    <name evidence="3" type="ORF">GM668_11515</name>
</gene>
<evidence type="ECO:0000256" key="1">
    <source>
        <dbReference type="ARBA" id="ARBA00023172"/>
    </source>
</evidence>
<organism evidence="3 4">
    <name type="scientific">Pseudoduganella ginsengisoli</name>
    <dbReference type="NCBI Taxonomy" id="1462440"/>
    <lineage>
        <taxon>Bacteria</taxon>
        <taxon>Pseudomonadati</taxon>
        <taxon>Pseudomonadota</taxon>
        <taxon>Betaproteobacteria</taxon>
        <taxon>Burkholderiales</taxon>
        <taxon>Oxalobacteraceae</taxon>
        <taxon>Telluria group</taxon>
        <taxon>Pseudoduganella</taxon>
    </lineage>
</organism>